<evidence type="ECO:0000256" key="1">
    <source>
        <dbReference type="ARBA" id="ARBA00022737"/>
    </source>
</evidence>
<evidence type="ECO:0000259" key="3">
    <source>
        <dbReference type="PROSITE" id="PS50222"/>
    </source>
</evidence>
<dbReference type="InterPro" id="IPR001751">
    <property type="entry name" value="S100/CaBP7/8-like_CS"/>
</dbReference>
<sequence length="136" mass="15900">MNSLGPRLSERHLQRMIKDLDKDANETVNYDEFRTLILKWLEKKAECIDAFKTLDTNGDGHISVDELRKGMHNLKVKLTDEELNMMIEEADTDENGGLNYKEFADILISKKLQQYEKREDHREECKCDCFQGCSIL</sequence>
<dbReference type="Proteomes" id="UP001152523">
    <property type="component" value="Unassembled WGS sequence"/>
</dbReference>
<accession>A0AAV0CUA6</accession>
<comment type="caution">
    <text evidence="4">The sequence shown here is derived from an EMBL/GenBank/DDBJ whole genome shotgun (WGS) entry which is preliminary data.</text>
</comment>
<dbReference type="InterPro" id="IPR050145">
    <property type="entry name" value="Centrin_CML-like"/>
</dbReference>
<evidence type="ECO:0000313" key="4">
    <source>
        <dbReference type="EMBL" id="CAH9083147.1"/>
    </source>
</evidence>
<organism evidence="4 5">
    <name type="scientific">Cuscuta epithymum</name>
    <dbReference type="NCBI Taxonomy" id="186058"/>
    <lineage>
        <taxon>Eukaryota</taxon>
        <taxon>Viridiplantae</taxon>
        <taxon>Streptophyta</taxon>
        <taxon>Embryophyta</taxon>
        <taxon>Tracheophyta</taxon>
        <taxon>Spermatophyta</taxon>
        <taxon>Magnoliopsida</taxon>
        <taxon>eudicotyledons</taxon>
        <taxon>Gunneridae</taxon>
        <taxon>Pentapetalae</taxon>
        <taxon>asterids</taxon>
        <taxon>lamiids</taxon>
        <taxon>Solanales</taxon>
        <taxon>Convolvulaceae</taxon>
        <taxon>Cuscuteae</taxon>
        <taxon>Cuscuta</taxon>
        <taxon>Cuscuta subgen. Cuscuta</taxon>
    </lineage>
</organism>
<dbReference type="PROSITE" id="PS50222">
    <property type="entry name" value="EF_HAND_2"/>
    <property type="match status" value="2"/>
</dbReference>
<evidence type="ECO:0000256" key="2">
    <source>
        <dbReference type="ARBA" id="ARBA00022837"/>
    </source>
</evidence>
<gene>
    <name evidence="4" type="ORF">CEPIT_LOCUS8372</name>
</gene>
<feature type="domain" description="EF-hand" evidence="3">
    <location>
        <begin position="42"/>
        <end position="77"/>
    </location>
</feature>
<protein>
    <recommendedName>
        <fullName evidence="3">EF-hand domain-containing protein</fullName>
    </recommendedName>
</protein>
<dbReference type="Pfam" id="PF13499">
    <property type="entry name" value="EF-hand_7"/>
    <property type="match status" value="1"/>
</dbReference>
<dbReference type="PROSITE" id="PS00303">
    <property type="entry name" value="S100_CABP"/>
    <property type="match status" value="1"/>
</dbReference>
<dbReference type="PANTHER" id="PTHR23050">
    <property type="entry name" value="CALCIUM BINDING PROTEIN"/>
    <property type="match status" value="1"/>
</dbReference>
<dbReference type="GO" id="GO:0005509">
    <property type="term" value="F:calcium ion binding"/>
    <property type="evidence" value="ECO:0007669"/>
    <property type="project" value="InterPro"/>
</dbReference>
<keyword evidence="2" id="KW-0106">Calcium</keyword>
<dbReference type="SUPFAM" id="SSF47473">
    <property type="entry name" value="EF-hand"/>
    <property type="match status" value="1"/>
</dbReference>
<feature type="domain" description="EF-hand" evidence="3">
    <location>
        <begin position="78"/>
        <end position="113"/>
    </location>
</feature>
<dbReference type="InterPro" id="IPR011992">
    <property type="entry name" value="EF-hand-dom_pair"/>
</dbReference>
<name>A0AAV0CUA6_9ASTE</name>
<keyword evidence="1" id="KW-0677">Repeat</keyword>
<dbReference type="FunFam" id="1.10.238.10:FF:000003">
    <property type="entry name" value="Calmodulin A"/>
    <property type="match status" value="1"/>
</dbReference>
<dbReference type="AlphaFoldDB" id="A0AAV0CUA6"/>
<dbReference type="SMART" id="SM00054">
    <property type="entry name" value="EFh"/>
    <property type="match status" value="3"/>
</dbReference>
<dbReference type="Gene3D" id="1.10.238.10">
    <property type="entry name" value="EF-hand"/>
    <property type="match status" value="2"/>
</dbReference>
<evidence type="ECO:0000313" key="5">
    <source>
        <dbReference type="Proteomes" id="UP001152523"/>
    </source>
</evidence>
<dbReference type="PROSITE" id="PS00018">
    <property type="entry name" value="EF_HAND_1"/>
    <property type="match status" value="1"/>
</dbReference>
<keyword evidence="5" id="KW-1185">Reference proteome</keyword>
<proteinExistence type="predicted"/>
<dbReference type="InterPro" id="IPR018247">
    <property type="entry name" value="EF_Hand_1_Ca_BS"/>
</dbReference>
<dbReference type="EMBL" id="CAMAPF010000040">
    <property type="protein sequence ID" value="CAH9083147.1"/>
    <property type="molecule type" value="Genomic_DNA"/>
</dbReference>
<dbReference type="InterPro" id="IPR002048">
    <property type="entry name" value="EF_hand_dom"/>
</dbReference>
<reference evidence="4" key="1">
    <citation type="submission" date="2022-07" db="EMBL/GenBank/DDBJ databases">
        <authorList>
            <person name="Macas J."/>
            <person name="Novak P."/>
            <person name="Neumann P."/>
        </authorList>
    </citation>
    <scope>NUCLEOTIDE SEQUENCE</scope>
</reference>
<dbReference type="CDD" id="cd00051">
    <property type="entry name" value="EFh"/>
    <property type="match status" value="1"/>
</dbReference>